<evidence type="ECO:0000313" key="3">
    <source>
        <dbReference type="Proteomes" id="UP000006023"/>
    </source>
</evidence>
<accession>G7GSA2</accession>
<feature type="compositionally biased region" description="Basic and acidic residues" evidence="1">
    <location>
        <begin position="23"/>
        <end position="41"/>
    </location>
</feature>
<sequence length="94" mass="10000">MIPVPVRGVPGEPAPRRSAGRRAGTDDHRRFPGDTLGETDRTIGDAEWDARTALLGGALAPGDTQSAGYSHKTCYSQRVWATDNGWAEAGCETC</sequence>
<evidence type="ECO:0000313" key="2">
    <source>
        <dbReference type="EMBL" id="GAB06466.1"/>
    </source>
</evidence>
<dbReference type="STRING" id="1075090.GOAMR_52_00630"/>
<organism evidence="2 3">
    <name type="scientific">Gordonia amarae NBRC 15530</name>
    <dbReference type="NCBI Taxonomy" id="1075090"/>
    <lineage>
        <taxon>Bacteria</taxon>
        <taxon>Bacillati</taxon>
        <taxon>Actinomycetota</taxon>
        <taxon>Actinomycetes</taxon>
        <taxon>Mycobacteriales</taxon>
        <taxon>Gordoniaceae</taxon>
        <taxon>Gordonia</taxon>
    </lineage>
</organism>
<protein>
    <submittedName>
        <fullName evidence="2">Uncharacterized protein</fullName>
    </submittedName>
</protein>
<reference evidence="2 3" key="1">
    <citation type="submission" date="2011-11" db="EMBL/GenBank/DDBJ databases">
        <title>Whole genome shotgun sequence of Gordonia amarae NBRC 15530.</title>
        <authorList>
            <person name="Takarada H."/>
            <person name="Hosoyama A."/>
            <person name="Tsuchikane K."/>
            <person name="Katsumata H."/>
            <person name="Yamazaki S."/>
            <person name="Fujita N."/>
        </authorList>
    </citation>
    <scope>NUCLEOTIDE SEQUENCE [LARGE SCALE GENOMIC DNA]</scope>
    <source>
        <strain evidence="2 3">NBRC 15530</strain>
    </source>
</reference>
<feature type="region of interest" description="Disordered" evidence="1">
    <location>
        <begin position="1"/>
        <end position="41"/>
    </location>
</feature>
<dbReference type="AlphaFoldDB" id="G7GSA2"/>
<proteinExistence type="predicted"/>
<keyword evidence="3" id="KW-1185">Reference proteome</keyword>
<name>G7GSA2_9ACTN</name>
<comment type="caution">
    <text evidence="2">The sequence shown here is derived from an EMBL/GenBank/DDBJ whole genome shotgun (WGS) entry which is preliminary data.</text>
</comment>
<gene>
    <name evidence="2" type="ORF">GOAMR_52_00630</name>
</gene>
<dbReference type="EMBL" id="BAED01000052">
    <property type="protein sequence ID" value="GAB06466.1"/>
    <property type="molecule type" value="Genomic_DNA"/>
</dbReference>
<dbReference type="Proteomes" id="UP000006023">
    <property type="component" value="Unassembled WGS sequence"/>
</dbReference>
<evidence type="ECO:0000256" key="1">
    <source>
        <dbReference type="SAM" id="MobiDB-lite"/>
    </source>
</evidence>